<organism evidence="2">
    <name type="scientific">marine metagenome</name>
    <dbReference type="NCBI Taxonomy" id="408172"/>
    <lineage>
        <taxon>unclassified sequences</taxon>
        <taxon>metagenomes</taxon>
        <taxon>ecological metagenomes</taxon>
    </lineage>
</organism>
<dbReference type="Pfam" id="PF07978">
    <property type="entry name" value="NIPSNAP"/>
    <property type="match status" value="2"/>
</dbReference>
<dbReference type="InterPro" id="IPR012577">
    <property type="entry name" value="NIPSNAP"/>
</dbReference>
<accession>A0A382KBE9</accession>
<name>A0A382KBE9_9ZZZZ</name>
<evidence type="ECO:0000259" key="1">
    <source>
        <dbReference type="Pfam" id="PF07978"/>
    </source>
</evidence>
<dbReference type="InterPro" id="IPR011008">
    <property type="entry name" value="Dimeric_a/b-barrel"/>
</dbReference>
<reference evidence="2" key="1">
    <citation type="submission" date="2018-05" db="EMBL/GenBank/DDBJ databases">
        <authorList>
            <person name="Lanie J.A."/>
            <person name="Ng W.-L."/>
            <person name="Kazmierczak K.M."/>
            <person name="Andrzejewski T.M."/>
            <person name="Davidsen T.M."/>
            <person name="Wayne K.J."/>
            <person name="Tettelin H."/>
            <person name="Glass J.I."/>
            <person name="Rusch D."/>
            <person name="Podicherti R."/>
            <person name="Tsui H.-C.T."/>
            <person name="Winkler M.E."/>
        </authorList>
    </citation>
    <scope>NUCLEOTIDE SEQUENCE</scope>
</reference>
<feature type="domain" description="NIPSNAP" evidence="1">
    <location>
        <begin position="140"/>
        <end position="252"/>
    </location>
</feature>
<dbReference type="Gene3D" id="3.30.70.100">
    <property type="match status" value="2"/>
</dbReference>
<gene>
    <name evidence="2" type="ORF">METZ01_LOCUS274170</name>
</gene>
<dbReference type="EMBL" id="UINC01079374">
    <property type="protein sequence ID" value="SVC21316.1"/>
    <property type="molecule type" value="Genomic_DNA"/>
</dbReference>
<sequence>MKRIISSFVFLLLVSAVLAEDTRCYELRIYTANEGKLDALNARFRDHTCKLFEKHGLTNVGYWVPADKSDSRLIYVISSPNRAAHTKSWKAFLNDPNWKKAYKASTKDGALVAKIDSTFMSATDYSPTVESVITKDIRVFELRTYTTAPGRLKNLHARFRDHTCKIFENHGMINVAYWTPMDDNKGRSNTLIYIISHYEKPVLSGTAQAKKNWRGFAGDPAWKKARAASEKDGKILAKAPHKVFMNPVDYSPIK</sequence>
<feature type="domain" description="NIPSNAP" evidence="1">
    <location>
        <begin position="25"/>
        <end position="127"/>
    </location>
</feature>
<evidence type="ECO:0000313" key="2">
    <source>
        <dbReference type="EMBL" id="SVC21316.1"/>
    </source>
</evidence>
<proteinExistence type="predicted"/>
<dbReference type="SUPFAM" id="SSF54909">
    <property type="entry name" value="Dimeric alpha+beta barrel"/>
    <property type="match status" value="2"/>
</dbReference>
<dbReference type="AlphaFoldDB" id="A0A382KBE9"/>
<protein>
    <recommendedName>
        <fullName evidence="1">NIPSNAP domain-containing protein</fullName>
    </recommendedName>
</protein>